<evidence type="ECO:0000259" key="3">
    <source>
        <dbReference type="PROSITE" id="PS50835"/>
    </source>
</evidence>
<dbReference type="CDD" id="cd05768">
    <property type="entry name" value="IgC1_CH3_IgAGD_CH4_IgAEM"/>
    <property type="match status" value="1"/>
</dbReference>
<evidence type="ECO:0000313" key="5">
    <source>
        <dbReference type="Proteomes" id="UP001557470"/>
    </source>
</evidence>
<evidence type="ECO:0000256" key="1">
    <source>
        <dbReference type="ARBA" id="ARBA00023157"/>
    </source>
</evidence>
<accession>A0ABD0X1P3</accession>
<dbReference type="InterPro" id="IPR036179">
    <property type="entry name" value="Ig-like_dom_sf"/>
</dbReference>
<feature type="domain" description="Ig-like" evidence="3">
    <location>
        <begin position="12"/>
        <end position="100"/>
    </location>
</feature>
<dbReference type="Gene3D" id="2.60.40.10">
    <property type="entry name" value="Immunoglobulins"/>
    <property type="match status" value="4"/>
</dbReference>
<feature type="domain" description="Ig-like" evidence="3">
    <location>
        <begin position="114"/>
        <end position="215"/>
    </location>
</feature>
<keyword evidence="2" id="KW-0393">Immunoglobulin domain</keyword>
<evidence type="ECO:0000313" key="4">
    <source>
        <dbReference type="EMBL" id="KAL0993181.1"/>
    </source>
</evidence>
<gene>
    <name evidence="4" type="ORF">UPYG_G00104390</name>
</gene>
<dbReference type="PROSITE" id="PS00290">
    <property type="entry name" value="IG_MHC"/>
    <property type="match status" value="3"/>
</dbReference>
<dbReference type="PANTHER" id="PTHR23411">
    <property type="entry name" value="TAPASIN"/>
    <property type="match status" value="1"/>
</dbReference>
<dbReference type="PROSITE" id="PS50835">
    <property type="entry name" value="IG_LIKE"/>
    <property type="match status" value="3"/>
</dbReference>
<dbReference type="InterPro" id="IPR003006">
    <property type="entry name" value="Ig/MHC_CS"/>
</dbReference>
<sequence length="451" mass="50457">MVTVSTASPTAPTVFPLAQCGGSGDMVTLGCIATGFTPPAITFNWKDKTGTALTDFIEYPPVQSNSKYIGVSQLQVKSKDWEKGSFQCSVKHSSTSKEVTVDIVKPAPPLPVYPSLYVMTPSNEEIKDNQTASFACLAKDFSPKDHTITWLKNDNPINEGVTSFCQDVNKYKDKTLYSATSFLKVNDTEWTDVNAKYTCQFKHSTGMQTKTVQYSGGVSTCDVRFTFKFIEPTPENIFLEDQIPIECVVTADQLGFNKIMWITEDGTKTIYEDTGDHLKKSKYISALLKITAEEWKSGASFKCVVEHNEVLGTEEKIYKRENGEENKRPSVFLLAPSDETSSNTVTLTCYVKDFYPKDLLVVWLVDDEKVTKDKYKYNTTSAIETGRTYYSLYSQLTISMDDWNQDGVVYSCVVYHESIPKSTKMLVRTLDKNSNKPNLVNLSLNVPGCKA</sequence>
<keyword evidence="5" id="KW-1185">Reference proteome</keyword>
<dbReference type="InterPro" id="IPR013783">
    <property type="entry name" value="Ig-like_fold"/>
</dbReference>
<protein>
    <recommendedName>
        <fullName evidence="3">Ig-like domain-containing protein</fullName>
    </recommendedName>
</protein>
<keyword evidence="1" id="KW-1015">Disulfide bond</keyword>
<feature type="domain" description="Ig-like" evidence="3">
    <location>
        <begin position="329"/>
        <end position="428"/>
    </location>
</feature>
<dbReference type="InterPro" id="IPR003597">
    <property type="entry name" value="Ig_C1-set"/>
</dbReference>
<dbReference type="FunFam" id="2.60.40.10:FF:000463">
    <property type="entry name" value="Immunoglobulin heavy constant gamma 1"/>
    <property type="match status" value="1"/>
</dbReference>
<dbReference type="InterPro" id="IPR007110">
    <property type="entry name" value="Ig-like_dom"/>
</dbReference>
<dbReference type="SMART" id="SM00407">
    <property type="entry name" value="IGc1"/>
    <property type="match status" value="3"/>
</dbReference>
<dbReference type="SUPFAM" id="SSF48726">
    <property type="entry name" value="Immunoglobulin"/>
    <property type="match status" value="4"/>
</dbReference>
<dbReference type="FunFam" id="2.60.40.10:FF:000283">
    <property type="entry name" value="Immunoglobulin kappa constant"/>
    <property type="match status" value="1"/>
</dbReference>
<reference evidence="4 5" key="1">
    <citation type="submission" date="2024-06" db="EMBL/GenBank/DDBJ databases">
        <authorList>
            <person name="Pan Q."/>
            <person name="Wen M."/>
            <person name="Jouanno E."/>
            <person name="Zahm M."/>
            <person name="Klopp C."/>
            <person name="Cabau C."/>
            <person name="Louis A."/>
            <person name="Berthelot C."/>
            <person name="Parey E."/>
            <person name="Roest Crollius H."/>
            <person name="Montfort J."/>
            <person name="Robinson-Rechavi M."/>
            <person name="Bouchez O."/>
            <person name="Lampietro C."/>
            <person name="Lopez Roques C."/>
            <person name="Donnadieu C."/>
            <person name="Postlethwait J."/>
            <person name="Bobe J."/>
            <person name="Verreycken H."/>
            <person name="Guiguen Y."/>
        </authorList>
    </citation>
    <scope>NUCLEOTIDE SEQUENCE [LARGE SCALE GENOMIC DNA]</scope>
    <source>
        <strain evidence="4">Up_M1</strain>
        <tissue evidence="4">Testis</tissue>
    </source>
</reference>
<name>A0ABD0X1P3_UMBPY</name>
<comment type="caution">
    <text evidence="4">The sequence shown here is derived from an EMBL/GenBank/DDBJ whole genome shotgun (WGS) entry which is preliminary data.</text>
</comment>
<dbReference type="Proteomes" id="UP001557470">
    <property type="component" value="Unassembled WGS sequence"/>
</dbReference>
<dbReference type="Pfam" id="PF07654">
    <property type="entry name" value="C1-set"/>
    <property type="match status" value="3"/>
</dbReference>
<evidence type="ECO:0000256" key="2">
    <source>
        <dbReference type="ARBA" id="ARBA00023319"/>
    </source>
</evidence>
<organism evidence="4 5">
    <name type="scientific">Umbra pygmaea</name>
    <name type="common">Eastern mudminnow</name>
    <dbReference type="NCBI Taxonomy" id="75934"/>
    <lineage>
        <taxon>Eukaryota</taxon>
        <taxon>Metazoa</taxon>
        <taxon>Chordata</taxon>
        <taxon>Craniata</taxon>
        <taxon>Vertebrata</taxon>
        <taxon>Euteleostomi</taxon>
        <taxon>Actinopterygii</taxon>
        <taxon>Neopterygii</taxon>
        <taxon>Teleostei</taxon>
        <taxon>Protacanthopterygii</taxon>
        <taxon>Esociformes</taxon>
        <taxon>Umbridae</taxon>
        <taxon>Umbra</taxon>
    </lineage>
</organism>
<dbReference type="EMBL" id="JAGEUA010000003">
    <property type="protein sequence ID" value="KAL0993181.1"/>
    <property type="molecule type" value="Genomic_DNA"/>
</dbReference>
<dbReference type="AlphaFoldDB" id="A0ABD0X1P3"/>
<proteinExistence type="predicted"/>
<dbReference type="InterPro" id="IPR050380">
    <property type="entry name" value="Immune_Resp_Modulators"/>
</dbReference>